<keyword evidence="1" id="KW-0997">Cell inner membrane</keyword>
<accession>A0A4R5LTY0</accession>
<name>A0A4R5LTY0_9GAMM</name>
<keyword evidence="1" id="KW-0813">Transport</keyword>
<comment type="similarity">
    <text evidence="1">Belongs to the vitamin uptake transporter (VUT/ECF) (TC 2.A.88) family. Q precursor transporter subfamily.</text>
</comment>
<dbReference type="InterPro" id="IPR003744">
    <property type="entry name" value="YhhQ"/>
</dbReference>
<dbReference type="PANTHER" id="PTHR34300:SF2">
    <property type="entry name" value="QUEUOSINE PRECURSOR TRANSPORTER-RELATED"/>
    <property type="match status" value="1"/>
</dbReference>
<keyword evidence="1" id="KW-0472">Membrane</keyword>
<comment type="caution">
    <text evidence="2">The sequence shown here is derived from an EMBL/GenBank/DDBJ whole genome shotgun (WGS) entry which is preliminary data.</text>
</comment>
<evidence type="ECO:0000313" key="2">
    <source>
        <dbReference type="EMBL" id="TDG14834.1"/>
    </source>
</evidence>
<comment type="function">
    <text evidence="1">Involved in the import of queuosine (Q) precursors, required for Q precursor salvage.</text>
</comment>
<feature type="transmembrane region" description="Helical" evidence="1">
    <location>
        <begin position="133"/>
        <end position="157"/>
    </location>
</feature>
<feature type="transmembrane region" description="Helical" evidence="1">
    <location>
        <begin position="41"/>
        <end position="60"/>
    </location>
</feature>
<feature type="transmembrane region" description="Helical" evidence="1">
    <location>
        <begin position="72"/>
        <end position="93"/>
    </location>
</feature>
<dbReference type="GO" id="GO:0005886">
    <property type="term" value="C:plasma membrane"/>
    <property type="evidence" value="ECO:0007669"/>
    <property type="project" value="UniProtKB-SubCell"/>
</dbReference>
<dbReference type="PANTHER" id="PTHR34300">
    <property type="entry name" value="QUEUOSINE PRECURSOR TRANSPORTER-RELATED"/>
    <property type="match status" value="1"/>
</dbReference>
<dbReference type="Proteomes" id="UP000295554">
    <property type="component" value="Unassembled WGS sequence"/>
</dbReference>
<reference evidence="2 3" key="1">
    <citation type="submission" date="2019-03" db="EMBL/GenBank/DDBJ databases">
        <title>Seongchinamella monodicae gen. nov., sp. nov., a novel member of the Gammaproteobacteria isolated from a tidal mudflat of beach.</title>
        <authorList>
            <person name="Yang H.G."/>
            <person name="Kang J.W."/>
            <person name="Lee S.D."/>
        </authorList>
    </citation>
    <scope>NUCLEOTIDE SEQUENCE [LARGE SCALE GENOMIC DNA]</scope>
    <source>
        <strain evidence="2 3">GH4-78</strain>
    </source>
</reference>
<dbReference type="HAMAP" id="MF_02088">
    <property type="entry name" value="Q_prec_transport"/>
    <property type="match status" value="1"/>
</dbReference>
<evidence type="ECO:0000313" key="3">
    <source>
        <dbReference type="Proteomes" id="UP000295554"/>
    </source>
</evidence>
<keyword evidence="1" id="KW-1003">Cell membrane</keyword>
<dbReference type="Pfam" id="PF02592">
    <property type="entry name" value="Vut_1"/>
    <property type="match status" value="1"/>
</dbReference>
<protein>
    <recommendedName>
        <fullName evidence="1">Probable queuosine precursor transporter</fullName>
        <shortName evidence="1">Q precursor transporter</shortName>
    </recommendedName>
</protein>
<dbReference type="EMBL" id="SMSE01000001">
    <property type="protein sequence ID" value="TDG14834.1"/>
    <property type="molecule type" value="Genomic_DNA"/>
</dbReference>
<proteinExistence type="inferred from homology"/>
<gene>
    <name evidence="2" type="ORF">E2F43_00895</name>
</gene>
<dbReference type="RefSeq" id="WP_133208999.1">
    <property type="nucleotide sequence ID" value="NZ_SMSE01000001.1"/>
</dbReference>
<feature type="transmembrane region" description="Helical" evidence="1">
    <location>
        <begin position="218"/>
        <end position="236"/>
    </location>
</feature>
<organism evidence="2 3">
    <name type="scientific">Seongchinamella unica</name>
    <dbReference type="NCBI Taxonomy" id="2547392"/>
    <lineage>
        <taxon>Bacteria</taxon>
        <taxon>Pseudomonadati</taxon>
        <taxon>Pseudomonadota</taxon>
        <taxon>Gammaproteobacteria</taxon>
        <taxon>Cellvibrionales</taxon>
        <taxon>Halieaceae</taxon>
        <taxon>Seongchinamella</taxon>
    </lineage>
</organism>
<dbReference type="GO" id="GO:0022857">
    <property type="term" value="F:transmembrane transporter activity"/>
    <property type="evidence" value="ECO:0007669"/>
    <property type="project" value="UniProtKB-UniRule"/>
</dbReference>
<evidence type="ECO:0000256" key="1">
    <source>
        <dbReference type="HAMAP-Rule" id="MF_02088"/>
    </source>
</evidence>
<keyword evidence="1" id="KW-0812">Transmembrane</keyword>
<feature type="transmembrane region" description="Helical" evidence="1">
    <location>
        <begin position="178"/>
        <end position="198"/>
    </location>
</feature>
<dbReference type="NCBIfam" id="TIGR00697">
    <property type="entry name" value="queuosine precursor transporter"/>
    <property type="match status" value="1"/>
</dbReference>
<comment type="subcellular location">
    <subcellularLocation>
        <location evidence="1">Cell inner membrane</location>
        <topology evidence="1">Multi-pass membrane protein</topology>
    </subcellularLocation>
</comment>
<feature type="transmembrane region" description="Helical" evidence="1">
    <location>
        <begin position="15"/>
        <end position="35"/>
    </location>
</feature>
<keyword evidence="1" id="KW-1133">Transmembrane helix</keyword>
<keyword evidence="3" id="KW-1185">Reference proteome</keyword>
<dbReference type="OrthoDB" id="9805479at2"/>
<sequence length="262" mass="28887">MSLELPRLQERRERVFLVLAGTFLCAMTLLNVIGITRFVQLGPMALAVGVLPYPLTFLCTDLICELYGKARANFLVSVGLGLNFMILGVLLLGNSLPSVPTESMPPWQILQLAAPVALPNGEMVEQSVGLYQLIYATTSGAVFASMLAYIAAQYCDVQLFHFWKRVTRGKYLWVRNNFSTLMSQMVDSIMVITVTFGAAFMRDEMSFRTLLILVGSNYLFKATVALLDTGPFYLGVHYLRRYLQLAPGETATPLGGSSSTNA</sequence>
<dbReference type="AlphaFoldDB" id="A0A4R5LTY0"/>